<dbReference type="EMBL" id="BMAU01021309">
    <property type="protein sequence ID" value="GFY12046.1"/>
    <property type="molecule type" value="Genomic_DNA"/>
</dbReference>
<dbReference type="AlphaFoldDB" id="A0A8X6SH19"/>
<protein>
    <submittedName>
        <fullName evidence="2">Uncharacterized protein</fullName>
    </submittedName>
</protein>
<evidence type="ECO:0000256" key="1">
    <source>
        <dbReference type="SAM" id="Phobius"/>
    </source>
</evidence>
<proteinExistence type="predicted"/>
<dbReference type="Proteomes" id="UP000887159">
    <property type="component" value="Unassembled WGS sequence"/>
</dbReference>
<organism evidence="2 3">
    <name type="scientific">Trichonephila clavipes</name>
    <name type="common">Golden silk orbweaver</name>
    <name type="synonym">Nephila clavipes</name>
    <dbReference type="NCBI Taxonomy" id="2585209"/>
    <lineage>
        <taxon>Eukaryota</taxon>
        <taxon>Metazoa</taxon>
        <taxon>Ecdysozoa</taxon>
        <taxon>Arthropoda</taxon>
        <taxon>Chelicerata</taxon>
        <taxon>Arachnida</taxon>
        <taxon>Araneae</taxon>
        <taxon>Araneomorphae</taxon>
        <taxon>Entelegynae</taxon>
        <taxon>Araneoidea</taxon>
        <taxon>Nephilidae</taxon>
        <taxon>Trichonephila</taxon>
    </lineage>
</organism>
<sequence length="94" mass="10775">MYAVNFLHHENPKTWDGVEPANLEVQGQCLTYAIHVIGAIILHGKASDKDIFMMNIPIIPLDVTFLFKMLQFMTCLNFTLSIFINTLQTIRLHL</sequence>
<evidence type="ECO:0000313" key="2">
    <source>
        <dbReference type="EMBL" id="GFY12046.1"/>
    </source>
</evidence>
<keyword evidence="1" id="KW-0472">Membrane</keyword>
<comment type="caution">
    <text evidence="2">The sequence shown here is derived from an EMBL/GenBank/DDBJ whole genome shotgun (WGS) entry which is preliminary data.</text>
</comment>
<feature type="transmembrane region" description="Helical" evidence="1">
    <location>
        <begin position="65"/>
        <end position="84"/>
    </location>
</feature>
<keyword evidence="1" id="KW-1133">Transmembrane helix</keyword>
<keyword evidence="3" id="KW-1185">Reference proteome</keyword>
<evidence type="ECO:0000313" key="3">
    <source>
        <dbReference type="Proteomes" id="UP000887159"/>
    </source>
</evidence>
<keyword evidence="1" id="KW-0812">Transmembrane</keyword>
<gene>
    <name evidence="2" type="ORF">TNCV_4975461</name>
</gene>
<reference evidence="2" key="1">
    <citation type="submission" date="2020-08" db="EMBL/GenBank/DDBJ databases">
        <title>Multicomponent nature underlies the extraordinary mechanical properties of spider dragline silk.</title>
        <authorList>
            <person name="Kono N."/>
            <person name="Nakamura H."/>
            <person name="Mori M."/>
            <person name="Yoshida Y."/>
            <person name="Ohtoshi R."/>
            <person name="Malay A.D."/>
            <person name="Moran D.A.P."/>
            <person name="Tomita M."/>
            <person name="Numata K."/>
            <person name="Arakawa K."/>
        </authorList>
    </citation>
    <scope>NUCLEOTIDE SEQUENCE</scope>
</reference>
<accession>A0A8X6SH19</accession>
<name>A0A8X6SH19_TRICX</name>